<gene>
    <name evidence="1" type="ORF">AVEN_167914_1</name>
</gene>
<evidence type="ECO:0000313" key="1">
    <source>
        <dbReference type="EMBL" id="GBM45449.1"/>
    </source>
</evidence>
<organism evidence="1 2">
    <name type="scientific">Araneus ventricosus</name>
    <name type="common">Orbweaver spider</name>
    <name type="synonym">Epeira ventricosa</name>
    <dbReference type="NCBI Taxonomy" id="182803"/>
    <lineage>
        <taxon>Eukaryota</taxon>
        <taxon>Metazoa</taxon>
        <taxon>Ecdysozoa</taxon>
        <taxon>Arthropoda</taxon>
        <taxon>Chelicerata</taxon>
        <taxon>Arachnida</taxon>
        <taxon>Araneae</taxon>
        <taxon>Araneomorphae</taxon>
        <taxon>Entelegynae</taxon>
        <taxon>Araneoidea</taxon>
        <taxon>Araneidae</taxon>
        <taxon>Araneus</taxon>
    </lineage>
</organism>
<comment type="caution">
    <text evidence="1">The sequence shown here is derived from an EMBL/GenBank/DDBJ whole genome shotgun (WGS) entry which is preliminary data.</text>
</comment>
<evidence type="ECO:0000313" key="2">
    <source>
        <dbReference type="Proteomes" id="UP000499080"/>
    </source>
</evidence>
<name>A0A4Y2FYE3_ARAVE</name>
<protein>
    <submittedName>
        <fullName evidence="1">Uncharacterized protein</fullName>
    </submittedName>
</protein>
<sequence>MLIGPNIGVHSPLARKRMKLVQCDPSSFVNKKMLARRPECLPNLRLLPRTSSPSFLLGRLVQKPSQIHVRELTAKALIGSRVSSSRRDMLEILTITKEQIEGARSAMALMTRRYNFVGSWRKVNTRFDLKFILPLRRVSPCEILCQCFICQRKSLCSYTFVNKGIKKYFSVTTAKERFTY</sequence>
<dbReference type="EMBL" id="BGPR01001101">
    <property type="protein sequence ID" value="GBM45449.1"/>
    <property type="molecule type" value="Genomic_DNA"/>
</dbReference>
<proteinExistence type="predicted"/>
<dbReference type="Proteomes" id="UP000499080">
    <property type="component" value="Unassembled WGS sequence"/>
</dbReference>
<dbReference type="AlphaFoldDB" id="A0A4Y2FYE3"/>
<keyword evidence="2" id="KW-1185">Reference proteome</keyword>
<reference evidence="1 2" key="1">
    <citation type="journal article" date="2019" name="Sci. Rep.">
        <title>Orb-weaving spider Araneus ventricosus genome elucidates the spidroin gene catalogue.</title>
        <authorList>
            <person name="Kono N."/>
            <person name="Nakamura H."/>
            <person name="Ohtoshi R."/>
            <person name="Moran D.A.P."/>
            <person name="Shinohara A."/>
            <person name="Yoshida Y."/>
            <person name="Fujiwara M."/>
            <person name="Mori M."/>
            <person name="Tomita M."/>
            <person name="Arakawa K."/>
        </authorList>
    </citation>
    <scope>NUCLEOTIDE SEQUENCE [LARGE SCALE GENOMIC DNA]</scope>
</reference>
<accession>A0A4Y2FYE3</accession>